<sequence length="907" mass="104501">MTMHEKLRAKVLPKLEADYGLKHMKGTNFMRKGKCPAHRCGQRTLYTFFDSPWMLICGRPEACDHRVHIKDVYPELFNDWSDQAPATPDNPTATARAYLEFARGFRLELIDGWFTQENYWDNRLKIGSATVRFPLEKGGYWERLIDRPERFGKQKARFKQGESYKGVWWCPPTLDPTEVDELWIVEGIFDAIALMHNGRAAVSMMSSAPFPAESLKALKKRCQDEDKRMPRLIWALDNEPVAKANARRWAKEARELGFKCDAAVIPQRGARKIDWNDLHQRWAFIEGDDARTKRVEMDLEEARYEGSLLLAETAEEKGLLMYSWNERKEFHFSFRSRLYWFKLDIEAYDRAIKELESSENAEDQLLNDKQRRERALRRAGSVVRIGNCYFQALYFMRNEQTDEAWYYFRVERPDAPTVKATFTSAQISASAEFRKRLLNVCNGAMFTGTPQQLERMLEPQLDRLKSVHTIDWIGYTREHGVYVFNDLAIAGGKVYKLNEEDFFDIDRLSIKSQSQSPVLHINPDLAAYNEGWFEMFWKCFGVRGVVVLAWWLGALYAEQIRQIHKSYLFLELIGEAGSGKTTLVELCWKLTGRTEYEGFDPSKATPASRARNFAQVGNLPVVLIESEREQKEGAPVKHFDWDELKTAYNGRSVRSTGVKNNGNDTREPPFRGALLIAQNNAVNASEPILQRLGHVNLTREHQTPETKLLAELLERMPVEQLSGFLVKALQPEAKIMALLDERTSGYEQELLAIPGIRTVRIAKNHAQLRSLVDCLQLVVPLDGERAQLVHAEVSRMALERQQAINADHPVVREFWDLFEFLNGPLNELPGNLNHSRKKEFVAVNLNEFIEVAANKRQQVPNLGELKRLLKTSKSPKFIESNKAINSGRQVDAFDKPKTVRCWLFQLV</sequence>
<accession>A0A2D1CSK8</accession>
<evidence type="ECO:0000313" key="2">
    <source>
        <dbReference type="EMBL" id="ATN45524.1"/>
    </source>
</evidence>
<feature type="coiled-coil region" evidence="1">
    <location>
        <begin position="348"/>
        <end position="378"/>
    </location>
</feature>
<dbReference type="CDD" id="cd01029">
    <property type="entry name" value="TOPRIM_primases"/>
    <property type="match status" value="1"/>
</dbReference>
<proteinExistence type="predicted"/>
<reference evidence="2" key="1">
    <citation type="submission" date="2017-05" db="EMBL/GenBank/DDBJ databases">
        <title>Two decades of blaVIM-2-producing Pseudomonas aeruginosa dissemination: the decisive role of mobile genetic elements and successful clones.</title>
        <authorList>
            <person name="Botelho J."/>
        </authorList>
    </citation>
    <scope>NUCLEOTIDE SEQUENCE</scope>
    <source>
        <strain evidence="2">FFUP_PS_CB5</strain>
    </source>
</reference>
<dbReference type="InterPro" id="IPR034154">
    <property type="entry name" value="TOPRIM_DnaG/twinkle"/>
</dbReference>
<dbReference type="Gene3D" id="3.40.1360.10">
    <property type="match status" value="1"/>
</dbReference>
<evidence type="ECO:0000256" key="1">
    <source>
        <dbReference type="SAM" id="Coils"/>
    </source>
</evidence>
<dbReference type="AlphaFoldDB" id="A0A2D1CSK8"/>
<keyword evidence="1" id="KW-0175">Coiled coil</keyword>
<organism evidence="2">
    <name type="scientific">Pseudomonas aeruginosa</name>
    <dbReference type="NCBI Taxonomy" id="287"/>
    <lineage>
        <taxon>Bacteria</taxon>
        <taxon>Pseudomonadati</taxon>
        <taxon>Pseudomonadota</taxon>
        <taxon>Gammaproteobacteria</taxon>
        <taxon>Pseudomonadales</taxon>
        <taxon>Pseudomonadaceae</taxon>
        <taxon>Pseudomonas</taxon>
    </lineage>
</organism>
<name>A0A2D1CSK8_PSEAI</name>
<dbReference type="Pfam" id="PF13155">
    <property type="entry name" value="Toprim_2"/>
    <property type="match status" value="1"/>
</dbReference>
<protein>
    <submittedName>
        <fullName evidence="2">Toprim domain protein</fullName>
    </submittedName>
</protein>
<dbReference type="EMBL" id="MF168946">
    <property type="protein sequence ID" value="ATN45524.1"/>
    <property type="molecule type" value="Genomic_DNA"/>
</dbReference>